<evidence type="ECO:0000313" key="9">
    <source>
        <dbReference type="Proteomes" id="UP000235786"/>
    </source>
</evidence>
<keyword evidence="5" id="KW-0496">Mitochondrion</keyword>
<protein>
    <submittedName>
        <fullName evidence="8">Uncharacterized protein</fullName>
    </submittedName>
</protein>
<evidence type="ECO:0000256" key="5">
    <source>
        <dbReference type="ARBA" id="ARBA00023128"/>
    </source>
</evidence>
<name>A0A2J6QZS2_HYAVF</name>
<dbReference type="InterPro" id="IPR052374">
    <property type="entry name" value="SERAC1"/>
</dbReference>
<accession>A0A2J6QZS2</accession>
<keyword evidence="4" id="KW-0256">Endoplasmic reticulum</keyword>
<organism evidence="8 9">
    <name type="scientific">Hyaloscypha variabilis (strain UAMH 11265 / GT02V1 / F)</name>
    <name type="common">Meliniomyces variabilis</name>
    <dbReference type="NCBI Taxonomy" id="1149755"/>
    <lineage>
        <taxon>Eukaryota</taxon>
        <taxon>Fungi</taxon>
        <taxon>Dikarya</taxon>
        <taxon>Ascomycota</taxon>
        <taxon>Pezizomycotina</taxon>
        <taxon>Leotiomycetes</taxon>
        <taxon>Helotiales</taxon>
        <taxon>Hyaloscyphaceae</taxon>
        <taxon>Hyaloscypha</taxon>
        <taxon>Hyaloscypha variabilis</taxon>
    </lineage>
</organism>
<dbReference type="EMBL" id="KZ613961">
    <property type="protein sequence ID" value="PMD31778.1"/>
    <property type="molecule type" value="Genomic_DNA"/>
</dbReference>
<dbReference type="PANTHER" id="PTHR48182">
    <property type="entry name" value="PROTEIN SERAC1"/>
    <property type="match status" value="1"/>
</dbReference>
<dbReference type="GO" id="GO:0005739">
    <property type="term" value="C:mitochondrion"/>
    <property type="evidence" value="ECO:0007669"/>
    <property type="project" value="UniProtKB-SubCell"/>
</dbReference>
<feature type="compositionally biased region" description="Basic residues" evidence="7">
    <location>
        <begin position="9"/>
        <end position="18"/>
    </location>
</feature>
<gene>
    <name evidence="8" type="ORF">L207DRAFT_519124</name>
</gene>
<evidence type="ECO:0000256" key="1">
    <source>
        <dbReference type="ARBA" id="ARBA00004173"/>
    </source>
</evidence>
<evidence type="ECO:0000256" key="6">
    <source>
        <dbReference type="ARBA" id="ARBA00023136"/>
    </source>
</evidence>
<evidence type="ECO:0000256" key="3">
    <source>
        <dbReference type="ARBA" id="ARBA00004370"/>
    </source>
</evidence>
<comment type="subcellular location">
    <subcellularLocation>
        <location evidence="2">Endoplasmic reticulum</location>
    </subcellularLocation>
    <subcellularLocation>
        <location evidence="3">Membrane</location>
    </subcellularLocation>
    <subcellularLocation>
        <location evidence="1">Mitochondrion</location>
    </subcellularLocation>
</comment>
<feature type="region of interest" description="Disordered" evidence="7">
    <location>
        <begin position="1"/>
        <end position="37"/>
    </location>
</feature>
<proteinExistence type="predicted"/>
<keyword evidence="6" id="KW-0472">Membrane</keyword>
<evidence type="ECO:0000256" key="4">
    <source>
        <dbReference type="ARBA" id="ARBA00022824"/>
    </source>
</evidence>
<dbReference type="GO" id="GO:0016020">
    <property type="term" value="C:membrane"/>
    <property type="evidence" value="ECO:0007669"/>
    <property type="project" value="UniProtKB-SubCell"/>
</dbReference>
<dbReference type="AlphaFoldDB" id="A0A2J6QZS2"/>
<dbReference type="GO" id="GO:0005783">
    <property type="term" value="C:endoplasmic reticulum"/>
    <property type="evidence" value="ECO:0007669"/>
    <property type="project" value="UniProtKB-SubCell"/>
</dbReference>
<keyword evidence="9" id="KW-1185">Reference proteome</keyword>
<dbReference type="Proteomes" id="UP000235786">
    <property type="component" value="Unassembled WGS sequence"/>
</dbReference>
<evidence type="ECO:0000313" key="8">
    <source>
        <dbReference type="EMBL" id="PMD31778.1"/>
    </source>
</evidence>
<dbReference type="PANTHER" id="PTHR48182:SF2">
    <property type="entry name" value="PROTEIN SERAC1"/>
    <property type="match status" value="1"/>
</dbReference>
<sequence length="177" mass="19667">MQSLTNPFRKLKERRKLKGQRDLGSTSNSSLAEPPTILASNRQETVIASSSDGLRTIQTPPRSVVDDTTEKYGLFLIYPTNPAPNNEGDRLGYALDIVAVHGITGSAYDTWIHSNGTFWLKDLIPKDFPGARVFSYAYPAEVFCTFATGTIRSFARSLLECLKGERRSEEVCPLFIC</sequence>
<evidence type="ECO:0000256" key="2">
    <source>
        <dbReference type="ARBA" id="ARBA00004240"/>
    </source>
</evidence>
<dbReference type="OrthoDB" id="5086500at2759"/>
<reference evidence="8 9" key="1">
    <citation type="submission" date="2016-04" db="EMBL/GenBank/DDBJ databases">
        <title>A degradative enzymes factory behind the ericoid mycorrhizal symbiosis.</title>
        <authorList>
            <consortium name="DOE Joint Genome Institute"/>
            <person name="Martino E."/>
            <person name="Morin E."/>
            <person name="Grelet G."/>
            <person name="Kuo A."/>
            <person name="Kohler A."/>
            <person name="Daghino S."/>
            <person name="Barry K."/>
            <person name="Choi C."/>
            <person name="Cichocki N."/>
            <person name="Clum A."/>
            <person name="Copeland A."/>
            <person name="Hainaut M."/>
            <person name="Haridas S."/>
            <person name="Labutti K."/>
            <person name="Lindquist E."/>
            <person name="Lipzen A."/>
            <person name="Khouja H.-R."/>
            <person name="Murat C."/>
            <person name="Ohm R."/>
            <person name="Olson A."/>
            <person name="Spatafora J."/>
            <person name="Veneault-Fourrey C."/>
            <person name="Henrissat B."/>
            <person name="Grigoriev I."/>
            <person name="Martin F."/>
            <person name="Perotto S."/>
        </authorList>
    </citation>
    <scope>NUCLEOTIDE SEQUENCE [LARGE SCALE GENOMIC DNA]</scope>
    <source>
        <strain evidence="8 9">F</strain>
    </source>
</reference>
<evidence type="ECO:0000256" key="7">
    <source>
        <dbReference type="SAM" id="MobiDB-lite"/>
    </source>
</evidence>